<evidence type="ECO:0000313" key="3">
    <source>
        <dbReference type="Proteomes" id="UP000011115"/>
    </source>
</evidence>
<feature type="compositionally biased region" description="Basic and acidic residues" evidence="1">
    <location>
        <begin position="21"/>
        <end position="36"/>
    </location>
</feature>
<feature type="compositionally biased region" description="Low complexity" evidence="1">
    <location>
        <begin position="62"/>
        <end position="81"/>
    </location>
</feature>
<feature type="region of interest" description="Disordered" evidence="1">
    <location>
        <begin position="1"/>
        <end position="113"/>
    </location>
</feature>
<reference evidence="3" key="1">
    <citation type="journal article" date="2011" name="Nature">
        <title>Genome sequence and analysis of the tuber crop potato.</title>
        <authorList>
            <consortium name="The Potato Genome Sequencing Consortium"/>
        </authorList>
    </citation>
    <scope>NUCLEOTIDE SEQUENCE [LARGE SCALE GENOMIC DNA]</scope>
    <source>
        <strain evidence="3">cv. DM1-3 516 R44</strain>
    </source>
</reference>
<accession>M1DAU2</accession>
<feature type="compositionally biased region" description="Polar residues" evidence="1">
    <location>
        <begin position="42"/>
        <end position="61"/>
    </location>
</feature>
<dbReference type="EnsemblPlants" id="PGSC0003DMT400086025">
    <property type="protein sequence ID" value="PGSC0003DMT400086025"/>
    <property type="gene ID" value="PGSC0003DMG400035596"/>
</dbReference>
<dbReference type="AlphaFoldDB" id="M1DAU2"/>
<name>M1DAU2_SOLTU</name>
<protein>
    <submittedName>
        <fullName evidence="2">Gag-pol polyprotein</fullName>
    </submittedName>
</protein>
<feature type="compositionally biased region" description="Polar residues" evidence="1">
    <location>
        <begin position="1"/>
        <end position="12"/>
    </location>
</feature>
<proteinExistence type="predicted"/>
<keyword evidence="3" id="KW-1185">Reference proteome</keyword>
<dbReference type="PaxDb" id="4113-PGSC0003DMT400086025"/>
<dbReference type="Proteomes" id="UP000011115">
    <property type="component" value="Unassembled WGS sequence"/>
</dbReference>
<sequence length="144" mass="16000">MNPPSFTGSSTIEDPENFIEELQKEEKLRDREEFKNKRAKTGNESGQQKSNAKRSSFQQKQKGPALSSASAPAPKNKIAPPDRVAPRGATSNTSGGSNHLYAITSRQEQEDSPYVVTVDCRTRVVKFQFPNDPALKWKKQFSSA</sequence>
<evidence type="ECO:0000256" key="1">
    <source>
        <dbReference type="SAM" id="MobiDB-lite"/>
    </source>
</evidence>
<organism evidence="2 3">
    <name type="scientific">Solanum tuberosum</name>
    <name type="common">Potato</name>
    <dbReference type="NCBI Taxonomy" id="4113"/>
    <lineage>
        <taxon>Eukaryota</taxon>
        <taxon>Viridiplantae</taxon>
        <taxon>Streptophyta</taxon>
        <taxon>Embryophyta</taxon>
        <taxon>Tracheophyta</taxon>
        <taxon>Spermatophyta</taxon>
        <taxon>Magnoliopsida</taxon>
        <taxon>eudicotyledons</taxon>
        <taxon>Gunneridae</taxon>
        <taxon>Pentapetalae</taxon>
        <taxon>asterids</taxon>
        <taxon>lamiids</taxon>
        <taxon>Solanales</taxon>
        <taxon>Solanaceae</taxon>
        <taxon>Solanoideae</taxon>
        <taxon>Solaneae</taxon>
        <taxon>Solanum</taxon>
    </lineage>
</organism>
<dbReference type="Gramene" id="PGSC0003DMT400086025">
    <property type="protein sequence ID" value="PGSC0003DMT400086025"/>
    <property type="gene ID" value="PGSC0003DMG400035596"/>
</dbReference>
<reference evidence="2" key="2">
    <citation type="submission" date="2015-06" db="UniProtKB">
        <authorList>
            <consortium name="EnsemblPlants"/>
        </authorList>
    </citation>
    <scope>IDENTIFICATION</scope>
    <source>
        <strain evidence="2">DM1-3 516 R44</strain>
    </source>
</reference>
<dbReference type="InParanoid" id="M1DAU2"/>
<evidence type="ECO:0000313" key="2">
    <source>
        <dbReference type="EnsemblPlants" id="PGSC0003DMT400086025"/>
    </source>
</evidence>
<dbReference type="HOGENOM" id="CLU_1799875_0_0_1"/>